<dbReference type="Proteomes" id="UP000325606">
    <property type="component" value="Chromosome"/>
</dbReference>
<dbReference type="PANTHER" id="PTHR21716">
    <property type="entry name" value="TRANSMEMBRANE PROTEIN"/>
    <property type="match status" value="1"/>
</dbReference>
<protein>
    <submittedName>
        <fullName evidence="9">AI-2E family transporter</fullName>
    </submittedName>
</protein>
<reference evidence="9 10" key="1">
    <citation type="submission" date="2019-09" db="EMBL/GenBank/DDBJ databases">
        <title>Nitrincola iocasae sp. nov., a bacterium isolated from the sediment collected at a cold seep field in South China Sea.</title>
        <authorList>
            <person name="Zhang H."/>
            <person name="Wang H."/>
            <person name="Li C."/>
        </authorList>
    </citation>
    <scope>NUCLEOTIDE SEQUENCE [LARGE SCALE GENOMIC DNA]</scope>
    <source>
        <strain evidence="9 10">KXZD1103</strain>
    </source>
</reference>
<evidence type="ECO:0000256" key="1">
    <source>
        <dbReference type="ARBA" id="ARBA00004651"/>
    </source>
</evidence>
<dbReference type="GO" id="GO:0005886">
    <property type="term" value="C:plasma membrane"/>
    <property type="evidence" value="ECO:0007669"/>
    <property type="project" value="UniProtKB-SubCell"/>
</dbReference>
<evidence type="ECO:0000256" key="4">
    <source>
        <dbReference type="ARBA" id="ARBA00022475"/>
    </source>
</evidence>
<accession>A0A5J6LEQ3</accession>
<feature type="transmembrane region" description="Helical" evidence="8">
    <location>
        <begin position="155"/>
        <end position="176"/>
    </location>
</feature>
<dbReference type="AlphaFoldDB" id="A0A5J6LEQ3"/>
<evidence type="ECO:0000256" key="6">
    <source>
        <dbReference type="ARBA" id="ARBA00022989"/>
    </source>
</evidence>
<feature type="transmembrane region" description="Helical" evidence="8">
    <location>
        <begin position="68"/>
        <end position="92"/>
    </location>
</feature>
<feature type="transmembrane region" description="Helical" evidence="8">
    <location>
        <begin position="281"/>
        <end position="300"/>
    </location>
</feature>
<dbReference type="PANTHER" id="PTHR21716:SF53">
    <property type="entry name" value="PERMEASE PERM-RELATED"/>
    <property type="match status" value="1"/>
</dbReference>
<keyword evidence="6 8" id="KW-1133">Transmembrane helix</keyword>
<evidence type="ECO:0000256" key="2">
    <source>
        <dbReference type="ARBA" id="ARBA00009773"/>
    </source>
</evidence>
<evidence type="ECO:0000256" key="7">
    <source>
        <dbReference type="ARBA" id="ARBA00023136"/>
    </source>
</evidence>
<evidence type="ECO:0000313" key="10">
    <source>
        <dbReference type="Proteomes" id="UP000325606"/>
    </source>
</evidence>
<comment type="similarity">
    <text evidence="2">Belongs to the autoinducer-2 exporter (AI-2E) (TC 2.A.86) family.</text>
</comment>
<keyword evidence="3" id="KW-0813">Transport</keyword>
<sequence>MLKIFSKWIHRYFSDEEALLLFLLLILALGVILTLGQALAPVFFSIILAFLMQGAVQRCACFMPRKVAVLLVFTTFMAVFLAFMLLVMPQIWRQLVTLLNEAPRIMSEIQNVLLLLPERYPELVAEQQIRQLIAIAAAEIGKAWQWALTFSLHSITNIVALLIYLILVPILVFFFMRDGNYLAGSLTAYLPEKRDMMRRIWTEMDAQIANYIRGKFIEILIVGSVSYVVFVFMGLNYAALLALMVGLSVIIPYIGAAVVTLPVAGVAFFQWGWGSEFITLMTAYFVIQALDGNVLVPILFSEAVNLHPVSIIVAVLVFGSLWGVLGVFFAIPLATLVKSVVNAWPKAMEHAHDHDGRIDALNAEQER</sequence>
<gene>
    <name evidence="9" type="ORF">F5I99_12055</name>
</gene>
<evidence type="ECO:0000313" key="9">
    <source>
        <dbReference type="EMBL" id="QEW07179.1"/>
    </source>
</evidence>
<evidence type="ECO:0000256" key="8">
    <source>
        <dbReference type="SAM" id="Phobius"/>
    </source>
</evidence>
<dbReference type="GO" id="GO:0055085">
    <property type="term" value="P:transmembrane transport"/>
    <property type="evidence" value="ECO:0007669"/>
    <property type="project" value="TreeGrafter"/>
</dbReference>
<keyword evidence="4" id="KW-1003">Cell membrane</keyword>
<keyword evidence="5 8" id="KW-0812">Transmembrane</keyword>
<keyword evidence="10" id="KW-1185">Reference proteome</keyword>
<feature type="transmembrane region" description="Helical" evidence="8">
    <location>
        <begin position="312"/>
        <end position="337"/>
    </location>
</feature>
<feature type="transmembrane region" description="Helical" evidence="8">
    <location>
        <begin position="250"/>
        <end position="269"/>
    </location>
</feature>
<proteinExistence type="inferred from homology"/>
<feature type="transmembrane region" description="Helical" evidence="8">
    <location>
        <begin position="219"/>
        <end position="244"/>
    </location>
</feature>
<dbReference type="Pfam" id="PF01594">
    <property type="entry name" value="AI-2E_transport"/>
    <property type="match status" value="1"/>
</dbReference>
<dbReference type="EMBL" id="CP044222">
    <property type="protein sequence ID" value="QEW07179.1"/>
    <property type="molecule type" value="Genomic_DNA"/>
</dbReference>
<evidence type="ECO:0000256" key="5">
    <source>
        <dbReference type="ARBA" id="ARBA00022692"/>
    </source>
</evidence>
<organism evidence="9 10">
    <name type="scientific">Nitrincola iocasae</name>
    <dbReference type="NCBI Taxonomy" id="2614693"/>
    <lineage>
        <taxon>Bacteria</taxon>
        <taxon>Pseudomonadati</taxon>
        <taxon>Pseudomonadota</taxon>
        <taxon>Gammaproteobacteria</taxon>
        <taxon>Oceanospirillales</taxon>
        <taxon>Oceanospirillaceae</taxon>
        <taxon>Nitrincola</taxon>
    </lineage>
</organism>
<keyword evidence="7 8" id="KW-0472">Membrane</keyword>
<dbReference type="KEGG" id="nik:F5I99_12055"/>
<dbReference type="InterPro" id="IPR002549">
    <property type="entry name" value="AI-2E-like"/>
</dbReference>
<comment type="subcellular location">
    <subcellularLocation>
        <location evidence="1">Cell membrane</location>
        <topology evidence="1">Multi-pass membrane protein</topology>
    </subcellularLocation>
</comment>
<evidence type="ECO:0000256" key="3">
    <source>
        <dbReference type="ARBA" id="ARBA00022448"/>
    </source>
</evidence>
<name>A0A5J6LEQ3_9GAMM</name>
<feature type="transmembrane region" description="Helical" evidence="8">
    <location>
        <begin position="12"/>
        <end position="32"/>
    </location>
</feature>
<dbReference type="RefSeq" id="WP_151056330.1">
    <property type="nucleotide sequence ID" value="NZ_CP044222.1"/>
</dbReference>